<name>A0A6C1KUI7_XANAU</name>
<dbReference type="OrthoDB" id="4427992at2"/>
<dbReference type="PANTHER" id="PTHR34703:SF1">
    <property type="entry name" value="ANTIPORTER SUBUNIT MNHG2-RELATED"/>
    <property type="match status" value="1"/>
</dbReference>
<dbReference type="InterPro" id="IPR005133">
    <property type="entry name" value="PhaG_MnhG_YufB"/>
</dbReference>
<dbReference type="AlphaFoldDB" id="A0A6C1KUI7"/>
<comment type="caution">
    <text evidence="1">The sequence shown here is derived from an EMBL/GenBank/DDBJ whole genome shotgun (WGS) entry which is preliminary data.</text>
</comment>
<dbReference type="GO" id="GO:0015385">
    <property type="term" value="F:sodium:proton antiporter activity"/>
    <property type="evidence" value="ECO:0007669"/>
    <property type="project" value="TreeGrafter"/>
</dbReference>
<dbReference type="EMBL" id="VAUP01000022">
    <property type="protein sequence ID" value="TLX42813.1"/>
    <property type="molecule type" value="Genomic_DNA"/>
</dbReference>
<dbReference type="PANTHER" id="PTHR34703">
    <property type="entry name" value="ANTIPORTER SUBUNIT MNHG2-RELATED"/>
    <property type="match status" value="1"/>
</dbReference>
<accession>A0A6C1KUI7</accession>
<organism evidence="1 2">
    <name type="scientific">Xanthobacter autotrophicus</name>
    <dbReference type="NCBI Taxonomy" id="280"/>
    <lineage>
        <taxon>Bacteria</taxon>
        <taxon>Pseudomonadati</taxon>
        <taxon>Pseudomonadota</taxon>
        <taxon>Alphaproteobacteria</taxon>
        <taxon>Hyphomicrobiales</taxon>
        <taxon>Xanthobacteraceae</taxon>
        <taxon>Xanthobacter</taxon>
    </lineage>
</organism>
<reference evidence="1 2" key="1">
    <citation type="submission" date="2019-05" db="EMBL/GenBank/DDBJ databases">
        <authorList>
            <person name="Zhou X."/>
        </authorList>
    </citation>
    <scope>NUCLEOTIDE SEQUENCE [LARGE SCALE GENOMIC DNA]</scope>
    <source>
        <strain evidence="1 2">DSM 432</strain>
    </source>
</reference>
<evidence type="ECO:0000313" key="1">
    <source>
        <dbReference type="EMBL" id="TLX42813.1"/>
    </source>
</evidence>
<dbReference type="RefSeq" id="WP_138399174.1">
    <property type="nucleotide sequence ID" value="NZ_JBAFVI010000002.1"/>
</dbReference>
<dbReference type="GeneID" id="95773600"/>
<gene>
    <name evidence="1" type="ORF">FBQ73_09065</name>
</gene>
<evidence type="ECO:0000313" key="2">
    <source>
        <dbReference type="Proteomes" id="UP000305131"/>
    </source>
</evidence>
<proteinExistence type="predicted"/>
<dbReference type="Pfam" id="PF03334">
    <property type="entry name" value="PhaG_MnhG_YufB"/>
    <property type="match status" value="1"/>
</dbReference>
<dbReference type="Proteomes" id="UP000305131">
    <property type="component" value="Unassembled WGS sequence"/>
</dbReference>
<sequence>MSLLASAFTLVFVAAGIGFFAAGTLGLVRLPGTLSRIHALTKADNVGLALIVLGLLPQAASVLDAAKMVAIWLLAQLASGAVAQVMAEAVMAEATLAEAKDAGDAAPPEESRP</sequence>
<protein>
    <submittedName>
        <fullName evidence="1">Na+/H+ antiporter subunit G</fullName>
    </submittedName>
</protein>